<evidence type="ECO:0000313" key="7">
    <source>
        <dbReference type="Proteomes" id="UP000248557"/>
    </source>
</evidence>
<keyword evidence="2 6" id="KW-0489">Methyltransferase</keyword>
<proteinExistence type="inferred from homology"/>
<dbReference type="GeneID" id="3855167"/>
<feature type="domain" description="tRNA/rRNA methyltransferase SpoU type" evidence="5">
    <location>
        <begin position="3"/>
        <end position="153"/>
    </location>
</feature>
<protein>
    <submittedName>
        <fullName evidence="6">RNA methyltransferase</fullName>
    </submittedName>
</protein>
<dbReference type="PANTHER" id="PTHR42786">
    <property type="entry name" value="TRNA/RRNA METHYLTRANSFERASE"/>
    <property type="match status" value="1"/>
</dbReference>
<dbReference type="RefSeq" id="WP_011406630.1">
    <property type="nucleotide sequence ID" value="NZ_CATZNA010000064.1"/>
</dbReference>
<gene>
    <name evidence="6" type="ORF">CA615_05180</name>
</gene>
<keyword evidence="3 6" id="KW-0808">Transferase</keyword>
<evidence type="ECO:0000256" key="2">
    <source>
        <dbReference type="ARBA" id="ARBA00022603"/>
    </source>
</evidence>
<dbReference type="Proteomes" id="UP000248557">
    <property type="component" value="Unassembled WGS sequence"/>
</dbReference>
<dbReference type="EMBL" id="NGJK01000066">
    <property type="protein sequence ID" value="RAP02884.1"/>
    <property type="molecule type" value="Genomic_DNA"/>
</dbReference>
<dbReference type="OMA" id="ARVMKNM"/>
<dbReference type="NCBIfam" id="TIGR00050">
    <property type="entry name" value="rRNA_methyl_1"/>
    <property type="match status" value="1"/>
</dbReference>
<dbReference type="GO" id="GO:0003723">
    <property type="term" value="F:RNA binding"/>
    <property type="evidence" value="ECO:0007669"/>
    <property type="project" value="InterPro"/>
</dbReference>
<dbReference type="InterPro" id="IPR029026">
    <property type="entry name" value="tRNA_m1G_MTases_N"/>
</dbReference>
<dbReference type="GO" id="GO:0005829">
    <property type="term" value="C:cytosol"/>
    <property type="evidence" value="ECO:0007669"/>
    <property type="project" value="TreeGrafter"/>
</dbReference>
<dbReference type="PIRSF" id="PIRSF004808">
    <property type="entry name" value="LasT"/>
    <property type="match status" value="1"/>
</dbReference>
<evidence type="ECO:0000256" key="1">
    <source>
        <dbReference type="ARBA" id="ARBA00007228"/>
    </source>
</evidence>
<dbReference type="InterPro" id="IPR029028">
    <property type="entry name" value="Alpha/beta_knot_MTases"/>
</dbReference>
<evidence type="ECO:0000313" key="6">
    <source>
        <dbReference type="EMBL" id="RAP02884.1"/>
    </source>
</evidence>
<evidence type="ECO:0000256" key="3">
    <source>
        <dbReference type="ARBA" id="ARBA00022679"/>
    </source>
</evidence>
<evidence type="ECO:0000256" key="4">
    <source>
        <dbReference type="ARBA" id="ARBA00022691"/>
    </source>
</evidence>
<reference evidence="6 7" key="1">
    <citation type="submission" date="2017-05" db="EMBL/GenBank/DDBJ databases">
        <title>Host range expansion of the Methanosphaera genus to humans and monogastric animals involves recent and extensive reduction in genome content.</title>
        <authorList>
            <person name="Hoedt E.C."/>
            <person name="Volmer J.G."/>
            <person name="Parks D.H."/>
            <person name="Rosewarne C.P."/>
            <person name="Denman S.E."/>
            <person name="Mcsweeney C.S."/>
            <person name="O Cuiv P."/>
            <person name="Hugenholtz P."/>
            <person name="Tyson G.W."/>
            <person name="Morrison M."/>
        </authorList>
    </citation>
    <scope>NUCLEOTIDE SEQUENCE [LARGE SCALE GENOMIC DNA]</scope>
    <source>
        <strain evidence="6 7">PA5</strain>
    </source>
</reference>
<dbReference type="AlphaFoldDB" id="A0A328Q1K1"/>
<dbReference type="Gene3D" id="3.40.1280.10">
    <property type="match status" value="1"/>
</dbReference>
<dbReference type="PANTHER" id="PTHR42786:SF2">
    <property type="entry name" value="TRNA (CYTIDINE_URIDINE-2'-O-)-METHYLTRANSFERASE TRMJ"/>
    <property type="match status" value="1"/>
</dbReference>
<comment type="similarity">
    <text evidence="1">Belongs to the class IV-like SAM-binding methyltransferase superfamily. RNA methyltransferase TrmH family.</text>
</comment>
<dbReference type="GO" id="GO:0008173">
    <property type="term" value="F:RNA methyltransferase activity"/>
    <property type="evidence" value="ECO:0007669"/>
    <property type="project" value="InterPro"/>
</dbReference>
<dbReference type="SUPFAM" id="SSF75217">
    <property type="entry name" value="alpha/beta knot"/>
    <property type="match status" value="1"/>
</dbReference>
<organism evidence="6 7">
    <name type="scientific">Methanosphaera stadtmanae</name>
    <dbReference type="NCBI Taxonomy" id="2317"/>
    <lineage>
        <taxon>Archaea</taxon>
        <taxon>Methanobacteriati</taxon>
        <taxon>Methanobacteriota</taxon>
        <taxon>Methanomada group</taxon>
        <taxon>Methanobacteria</taxon>
        <taxon>Methanobacteriales</taxon>
        <taxon>Methanobacteriaceae</taxon>
        <taxon>Methanosphaera</taxon>
    </lineage>
</organism>
<dbReference type="Pfam" id="PF00588">
    <property type="entry name" value="SpoU_methylase"/>
    <property type="match status" value="1"/>
</dbReference>
<keyword evidence="4" id="KW-0949">S-adenosyl-L-methionine</keyword>
<dbReference type="CDD" id="cd18093">
    <property type="entry name" value="SpoU-like_TrmJ"/>
    <property type="match status" value="1"/>
</dbReference>
<dbReference type="GO" id="GO:0002128">
    <property type="term" value="P:tRNA nucleoside ribose methylation"/>
    <property type="evidence" value="ECO:0007669"/>
    <property type="project" value="TreeGrafter"/>
</dbReference>
<accession>A0A328Q1K1</accession>
<dbReference type="InterPro" id="IPR004384">
    <property type="entry name" value="RNA_MeTrfase_TrmJ/LasT"/>
</dbReference>
<sequence>MKIYTVFVEPKTSGNIGFLARTMKNFGLKKLVLINPCKLENDAYYQAMHARELVQDAMIYDTLEEFIEDKKITSIVGTTGTAGGSYNIKRIPITPDELGKTMHVNGNIALLFGREGDGLNNQEIEQCDILVTIPTSDEYPIMNITHAAAIIFYEIFKNKKSYPIDDMDISSYDDKKVLTNLTNEIISKLDYPEHKEKQVKIIVKRIIGRAFIAGRESQTLRGTLKRINTRIKNKTHEE</sequence>
<name>A0A328Q1K1_9EURY</name>
<evidence type="ECO:0000259" key="5">
    <source>
        <dbReference type="Pfam" id="PF00588"/>
    </source>
</evidence>
<dbReference type="InterPro" id="IPR001537">
    <property type="entry name" value="SpoU_MeTrfase"/>
</dbReference>
<comment type="caution">
    <text evidence="6">The sequence shown here is derived from an EMBL/GenBank/DDBJ whole genome shotgun (WGS) entry which is preliminary data.</text>
</comment>